<name>A0A084GB74_PSEDA</name>
<reference evidence="2 3" key="1">
    <citation type="journal article" date="2014" name="Genome Announc.">
        <title>Draft genome sequence of the pathogenic fungus Scedosporium apiospermum.</title>
        <authorList>
            <person name="Vandeputte P."/>
            <person name="Ghamrawi S."/>
            <person name="Rechenmann M."/>
            <person name="Iltis A."/>
            <person name="Giraud S."/>
            <person name="Fleury M."/>
            <person name="Thornton C."/>
            <person name="Delhaes L."/>
            <person name="Meyer W."/>
            <person name="Papon N."/>
            <person name="Bouchara J.P."/>
        </authorList>
    </citation>
    <scope>NUCLEOTIDE SEQUENCE [LARGE SCALE GENOMIC DNA]</scope>
    <source>
        <strain evidence="2 3">IHEM 14462</strain>
    </source>
</reference>
<keyword evidence="3" id="KW-1185">Reference proteome</keyword>
<dbReference type="EMBL" id="JOWA01000088">
    <property type="protein sequence ID" value="KEZ44586.1"/>
    <property type="molecule type" value="Genomic_DNA"/>
</dbReference>
<dbReference type="InterPro" id="IPR010730">
    <property type="entry name" value="HET"/>
</dbReference>
<comment type="caution">
    <text evidence="2">The sequence shown here is derived from an EMBL/GenBank/DDBJ whole genome shotgun (WGS) entry which is preliminary data.</text>
</comment>
<feature type="domain" description="Heterokaryon incompatibility" evidence="1">
    <location>
        <begin position="1"/>
        <end position="75"/>
    </location>
</feature>
<gene>
    <name evidence="2" type="ORF">SAPIO_CDS3625</name>
</gene>
<dbReference type="RefSeq" id="XP_016644385.1">
    <property type="nucleotide sequence ID" value="XM_016786379.1"/>
</dbReference>
<dbReference type="OMA" id="WECTERD"/>
<protein>
    <recommendedName>
        <fullName evidence="1">Heterokaryon incompatibility domain-containing protein</fullName>
    </recommendedName>
</protein>
<dbReference type="Pfam" id="PF06985">
    <property type="entry name" value="HET"/>
    <property type="match status" value="1"/>
</dbReference>
<dbReference type="PANTHER" id="PTHR33112">
    <property type="entry name" value="DOMAIN PROTEIN, PUTATIVE-RELATED"/>
    <property type="match status" value="1"/>
</dbReference>
<sequence length="347" mass="38925">MSEVYSNALCTISAADAPDSYHSLFSDRNPDIVSPPTTHLWIDGKLARYEFSDWDLWRVEVLQAKVNTRAWVLQERLLSPRILYFGARQVFWECVTKEAAETNPAGLTGGSVGSDVSTGRGIRAALLSAQDADVDSILSYHWPNVVKLFTHCDLTFSRDKLVAVSALARMMSTISGEDYVAGMWKRTLERNLLWFKSRNGASRVQPQVDAGIYRAPSWSWASVDGQIEPGRISGTRRRDVLIKAEDMKLDYVTDDRMGTIQGGWLRLRGTLLSVKLLRLDNPPRPEDGASWGIWIDWTPNKLQGLNYAAESETDLDVILDRPRDSFDQDNENGSLFSAHYFVASDAS</sequence>
<dbReference type="VEuPathDB" id="FungiDB:SAPIO_CDS3625"/>
<dbReference type="PANTHER" id="PTHR33112:SF11">
    <property type="entry name" value="HETEROKARYON INCOMPATIBILITY DOMAIN-CONTAINING PROTEIN"/>
    <property type="match status" value="1"/>
</dbReference>
<evidence type="ECO:0000313" key="3">
    <source>
        <dbReference type="Proteomes" id="UP000028545"/>
    </source>
</evidence>
<dbReference type="Proteomes" id="UP000028545">
    <property type="component" value="Unassembled WGS sequence"/>
</dbReference>
<evidence type="ECO:0000313" key="2">
    <source>
        <dbReference type="EMBL" id="KEZ44586.1"/>
    </source>
</evidence>
<dbReference type="AlphaFoldDB" id="A0A084GB74"/>
<dbReference type="HOGENOM" id="CLU_799633_0_0_1"/>
<dbReference type="OrthoDB" id="5362512at2759"/>
<evidence type="ECO:0000259" key="1">
    <source>
        <dbReference type="Pfam" id="PF06985"/>
    </source>
</evidence>
<accession>A0A084GB74</accession>
<dbReference type="GeneID" id="27722697"/>
<organism evidence="2 3">
    <name type="scientific">Pseudallescheria apiosperma</name>
    <name type="common">Scedosporium apiospermum</name>
    <dbReference type="NCBI Taxonomy" id="563466"/>
    <lineage>
        <taxon>Eukaryota</taxon>
        <taxon>Fungi</taxon>
        <taxon>Dikarya</taxon>
        <taxon>Ascomycota</taxon>
        <taxon>Pezizomycotina</taxon>
        <taxon>Sordariomycetes</taxon>
        <taxon>Hypocreomycetidae</taxon>
        <taxon>Microascales</taxon>
        <taxon>Microascaceae</taxon>
        <taxon>Scedosporium</taxon>
    </lineage>
</organism>
<dbReference type="KEGG" id="sapo:SAPIO_CDS3625"/>
<proteinExistence type="predicted"/>